<gene>
    <name evidence="2" type="ORF">ABID24_002648</name>
</gene>
<dbReference type="PANTHER" id="PTHR43649">
    <property type="entry name" value="ARABINOSE-BINDING PROTEIN-RELATED"/>
    <property type="match status" value="1"/>
</dbReference>
<evidence type="ECO:0000313" key="2">
    <source>
        <dbReference type="EMBL" id="MET3751389.1"/>
    </source>
</evidence>
<dbReference type="PANTHER" id="PTHR43649:SF14">
    <property type="entry name" value="BLR3389 PROTEIN"/>
    <property type="match status" value="1"/>
</dbReference>
<dbReference type="SUPFAM" id="SSF53850">
    <property type="entry name" value="Periplasmic binding protein-like II"/>
    <property type="match status" value="1"/>
</dbReference>
<organism evidence="2 3">
    <name type="scientific">Blautia caecimuris</name>
    <dbReference type="NCBI Taxonomy" id="1796615"/>
    <lineage>
        <taxon>Bacteria</taxon>
        <taxon>Bacillati</taxon>
        <taxon>Bacillota</taxon>
        <taxon>Clostridia</taxon>
        <taxon>Lachnospirales</taxon>
        <taxon>Lachnospiraceae</taxon>
        <taxon>Blautia</taxon>
    </lineage>
</organism>
<protein>
    <submittedName>
        <fullName evidence="2">ABC-type glycerol-3-phosphate transport system substrate-binding protein</fullName>
    </submittedName>
</protein>
<reference evidence="2 3" key="1">
    <citation type="submission" date="2024-06" db="EMBL/GenBank/DDBJ databases">
        <title>Genomic Encyclopedia of Type Strains, Phase IV (KMG-IV): sequencing the most valuable type-strain genomes for metagenomic binning, comparative biology and taxonomic classification.</title>
        <authorList>
            <person name="Goeker M."/>
        </authorList>
    </citation>
    <scope>NUCLEOTIDE SEQUENCE [LARGE SCALE GENOMIC DNA]</scope>
    <source>
        <strain evidence="2 3">DSM 29492</strain>
    </source>
</reference>
<name>A0ABV2M4J1_9FIRM</name>
<dbReference type="EMBL" id="JBEPMJ010000021">
    <property type="protein sequence ID" value="MET3751389.1"/>
    <property type="molecule type" value="Genomic_DNA"/>
</dbReference>
<keyword evidence="3" id="KW-1185">Reference proteome</keyword>
<evidence type="ECO:0000313" key="3">
    <source>
        <dbReference type="Proteomes" id="UP001549106"/>
    </source>
</evidence>
<proteinExistence type="predicted"/>
<dbReference type="Pfam" id="PF13416">
    <property type="entry name" value="SBP_bac_8"/>
    <property type="match status" value="1"/>
</dbReference>
<dbReference type="InterPro" id="IPR050490">
    <property type="entry name" value="Bact_solute-bd_prot1"/>
</dbReference>
<evidence type="ECO:0000256" key="1">
    <source>
        <dbReference type="SAM" id="SignalP"/>
    </source>
</evidence>
<comment type="caution">
    <text evidence="2">The sequence shown here is derived from an EMBL/GenBank/DDBJ whole genome shotgun (WGS) entry which is preliminary data.</text>
</comment>
<feature type="chain" id="PRO_5047065172" evidence="1">
    <location>
        <begin position="25"/>
        <end position="442"/>
    </location>
</feature>
<accession>A0ABV2M4J1</accession>
<dbReference type="InterPro" id="IPR006059">
    <property type="entry name" value="SBP"/>
</dbReference>
<dbReference type="Proteomes" id="UP001549106">
    <property type="component" value="Unassembled WGS sequence"/>
</dbReference>
<keyword evidence="1" id="KW-0732">Signal</keyword>
<dbReference type="Gene3D" id="3.40.190.10">
    <property type="entry name" value="Periplasmic binding protein-like II"/>
    <property type="match status" value="2"/>
</dbReference>
<dbReference type="RefSeq" id="WP_257465104.1">
    <property type="nucleotide sequence ID" value="NZ_BAABXP010000002.1"/>
</dbReference>
<feature type="signal peptide" evidence="1">
    <location>
        <begin position="1"/>
        <end position="24"/>
    </location>
</feature>
<sequence length="442" mass="49711">MKKKMIAAMTALAMVTSTGSVVFADETVDYDVENHEFKDVTITLHTRWDEADISGPLYQDIVDGFMEKYPGITVECINIPTESEWLNSESVLMSDESSMPNIIQEYGGSRTAGYIEQDLIVDMTPYYEQYPEWKERFNAMGESLTDFSTYGYEGSYGIPFTAYQVMLFYNEDILNENGIDPASIKSWDDLMAACEKLKSNGVQPFEMGEKDDYRFGHLHSALNYKTYGCDMAEKLGTREVAYDGEEQKEIYQMIKDAADKGYLGTNLLGIDDGQERSLFNTGKSAFLFMGTWYCAEDKTGVEIYDNEKIHAMRFPYVNEEFEFQDMGGGNEAYYVVDTGDPEEVAASVLFLKYMTSEEVVNTFAEGYPSPLCVEITTDAGNYLSKEASAIIAETEEVRGDIENYDMATHMINTVRQALQGIAMGSSVDDVGKTITDLIAEYE</sequence>